<dbReference type="GO" id="GO:0044550">
    <property type="term" value="P:secondary metabolite biosynthetic process"/>
    <property type="evidence" value="ECO:0007669"/>
    <property type="project" value="TreeGrafter"/>
</dbReference>
<feature type="domain" description="FAD-binding" evidence="4">
    <location>
        <begin position="8"/>
        <end position="178"/>
    </location>
</feature>
<evidence type="ECO:0000313" key="6">
    <source>
        <dbReference type="Proteomes" id="UP001383192"/>
    </source>
</evidence>
<evidence type="ECO:0000256" key="2">
    <source>
        <dbReference type="ARBA" id="ARBA00022827"/>
    </source>
</evidence>
<protein>
    <recommendedName>
        <fullName evidence="4">FAD-binding domain-containing protein</fullName>
    </recommendedName>
</protein>
<dbReference type="InterPro" id="IPR036188">
    <property type="entry name" value="FAD/NAD-bd_sf"/>
</dbReference>
<evidence type="ECO:0000313" key="5">
    <source>
        <dbReference type="EMBL" id="KAK7062640.1"/>
    </source>
</evidence>
<keyword evidence="6" id="KW-1185">Reference proteome</keyword>
<dbReference type="Proteomes" id="UP001383192">
    <property type="component" value="Unassembled WGS sequence"/>
</dbReference>
<accession>A0AAW0EF22</accession>
<dbReference type="InterPro" id="IPR002938">
    <property type="entry name" value="FAD-bd"/>
</dbReference>
<dbReference type="PRINTS" id="PR00420">
    <property type="entry name" value="RNGMNOXGNASE"/>
</dbReference>
<dbReference type="Pfam" id="PF01494">
    <property type="entry name" value="FAD_binding_3"/>
    <property type="match status" value="1"/>
</dbReference>
<organism evidence="5 6">
    <name type="scientific">Paramarasmius palmivorus</name>
    <dbReference type="NCBI Taxonomy" id="297713"/>
    <lineage>
        <taxon>Eukaryota</taxon>
        <taxon>Fungi</taxon>
        <taxon>Dikarya</taxon>
        <taxon>Basidiomycota</taxon>
        <taxon>Agaricomycotina</taxon>
        <taxon>Agaricomycetes</taxon>
        <taxon>Agaricomycetidae</taxon>
        <taxon>Agaricales</taxon>
        <taxon>Marasmiineae</taxon>
        <taxon>Marasmiaceae</taxon>
        <taxon>Paramarasmius</taxon>
    </lineage>
</organism>
<dbReference type="InterPro" id="IPR051104">
    <property type="entry name" value="FAD_monoxygenase"/>
</dbReference>
<evidence type="ECO:0000256" key="1">
    <source>
        <dbReference type="ARBA" id="ARBA00022630"/>
    </source>
</evidence>
<dbReference type="GO" id="GO:0016491">
    <property type="term" value="F:oxidoreductase activity"/>
    <property type="evidence" value="ECO:0007669"/>
    <property type="project" value="UniProtKB-KW"/>
</dbReference>
<dbReference type="AlphaFoldDB" id="A0AAW0EF22"/>
<dbReference type="Gene3D" id="3.50.50.60">
    <property type="entry name" value="FAD/NAD(P)-binding domain"/>
    <property type="match status" value="1"/>
</dbReference>
<sequence length="436" mass="48370">MMGNVPKLRVAICGGGIGGLIHACALSKFSSISTNIYESASQLSMFGAGIGMWPRTWGILEAMGLADDMKKVSLHFPAYDETLAFTFRKSDQIKGVEFLKMRGRGNLSTFHRGHFQQTMLDHLSPNCGLYYSKRLHSYSRNADGSLQLYFQDGSAAACDVLVGADGLKSATRSCMLLEHASVARSEGRPSAHIEECIDPEYSGWTAYRSLIPVDALEQTFGGITLPRHPVVYTGRNAFILAYPVSFGQMVNLVVFSLKEELKGLELSRSLERNITSFDNWESEAKAWLKLIYNPTKWAIHTVKPLSSYVFRNVALLGDAAHGCTPHQGTGAGQAIEPSFLVIQAQPRDTIPRVLSIYDSIRRPWTQELAERARINGQCLALHLDDLDFENSPSNIVAHNLHKLGGVLVDNWKWAWETDARKMLHRAIERLEGKGVS</sequence>
<dbReference type="PANTHER" id="PTHR46720:SF3">
    <property type="entry name" value="FAD-BINDING DOMAIN-CONTAINING PROTEIN-RELATED"/>
    <property type="match status" value="1"/>
</dbReference>
<dbReference type="PANTHER" id="PTHR46720">
    <property type="entry name" value="HYDROXYLASE, PUTATIVE (AFU_ORTHOLOGUE AFUA_3G01460)-RELATED"/>
    <property type="match status" value="1"/>
</dbReference>
<dbReference type="GO" id="GO:0071949">
    <property type="term" value="F:FAD binding"/>
    <property type="evidence" value="ECO:0007669"/>
    <property type="project" value="InterPro"/>
</dbReference>
<proteinExistence type="predicted"/>
<reference evidence="5 6" key="1">
    <citation type="submission" date="2024-01" db="EMBL/GenBank/DDBJ databases">
        <title>A draft genome for a cacao thread blight-causing isolate of Paramarasmius palmivorus.</title>
        <authorList>
            <person name="Baruah I.K."/>
            <person name="Bukari Y."/>
            <person name="Amoako-Attah I."/>
            <person name="Meinhardt L.W."/>
            <person name="Bailey B.A."/>
            <person name="Cohen S.P."/>
        </authorList>
    </citation>
    <scope>NUCLEOTIDE SEQUENCE [LARGE SCALE GENOMIC DNA]</scope>
    <source>
        <strain evidence="5 6">GH-12</strain>
    </source>
</reference>
<evidence type="ECO:0000256" key="3">
    <source>
        <dbReference type="ARBA" id="ARBA00023002"/>
    </source>
</evidence>
<keyword evidence="1" id="KW-0285">Flavoprotein</keyword>
<dbReference type="SUPFAM" id="SSF51905">
    <property type="entry name" value="FAD/NAD(P)-binding domain"/>
    <property type="match status" value="1"/>
</dbReference>
<evidence type="ECO:0000259" key="4">
    <source>
        <dbReference type="Pfam" id="PF01494"/>
    </source>
</evidence>
<gene>
    <name evidence="5" type="ORF">VNI00_000128</name>
</gene>
<keyword evidence="2" id="KW-0274">FAD</keyword>
<keyword evidence="3" id="KW-0560">Oxidoreductase</keyword>
<comment type="caution">
    <text evidence="5">The sequence shown here is derived from an EMBL/GenBank/DDBJ whole genome shotgun (WGS) entry which is preliminary data.</text>
</comment>
<name>A0AAW0EF22_9AGAR</name>
<dbReference type="EMBL" id="JAYKXP010000001">
    <property type="protein sequence ID" value="KAK7062640.1"/>
    <property type="molecule type" value="Genomic_DNA"/>
</dbReference>